<dbReference type="CTD" id="36385436"/>
<dbReference type="Gene3D" id="3.10.10.10">
    <property type="entry name" value="HIV Type 1 Reverse Transcriptase, subunit A, domain 1"/>
    <property type="match status" value="1"/>
</dbReference>
<dbReference type="PANTHER" id="PTHR33064">
    <property type="entry name" value="POL PROTEIN"/>
    <property type="match status" value="1"/>
</dbReference>
<dbReference type="GeneID" id="36385436"/>
<dbReference type="FunFam" id="3.30.70.270:FF:000020">
    <property type="entry name" value="Transposon Tf2-6 polyprotein-like Protein"/>
    <property type="match status" value="1"/>
</dbReference>
<accession>A0A090MR22</accession>
<dbReference type="PANTHER" id="PTHR33064:SF37">
    <property type="entry name" value="RIBONUCLEASE H"/>
    <property type="match status" value="1"/>
</dbReference>
<dbReference type="Proteomes" id="UP000035682">
    <property type="component" value="Unplaced"/>
</dbReference>
<dbReference type="Gene3D" id="3.30.70.270">
    <property type="match status" value="2"/>
</dbReference>
<dbReference type="OrthoDB" id="5862884at2759"/>
<evidence type="ECO:0000313" key="7">
    <source>
        <dbReference type="WormBase" id="SRAE_X000235800"/>
    </source>
</evidence>
<dbReference type="AlphaFoldDB" id="A0A090MR22"/>
<feature type="region of interest" description="Disordered" evidence="2">
    <location>
        <begin position="381"/>
        <end position="409"/>
    </location>
</feature>
<dbReference type="SUPFAM" id="SSF56672">
    <property type="entry name" value="DNA/RNA polymerases"/>
    <property type="match status" value="1"/>
</dbReference>
<keyword evidence="4" id="KW-0808">Transferase</keyword>
<evidence type="ECO:0000313" key="5">
    <source>
        <dbReference type="Proteomes" id="UP000035682"/>
    </source>
</evidence>
<proteinExistence type="predicted"/>
<dbReference type="Pfam" id="PF17919">
    <property type="entry name" value="RT_RNaseH_2"/>
    <property type="match status" value="1"/>
</dbReference>
<dbReference type="EMBL" id="LN609400">
    <property type="protein sequence ID" value="CEF60623.1"/>
    <property type="molecule type" value="Genomic_DNA"/>
</dbReference>
<reference evidence="6" key="3">
    <citation type="submission" date="2020-12" db="UniProtKB">
        <authorList>
            <consortium name="WormBaseParasite"/>
        </authorList>
    </citation>
    <scope>IDENTIFICATION</scope>
</reference>
<dbReference type="InterPro" id="IPR043128">
    <property type="entry name" value="Rev_trsase/Diguanyl_cyclase"/>
</dbReference>
<keyword evidence="5" id="KW-1185">Reference proteome</keyword>
<organism evidence="4">
    <name type="scientific">Strongyloides ratti</name>
    <name type="common">Parasitic roundworm</name>
    <dbReference type="NCBI Taxonomy" id="34506"/>
    <lineage>
        <taxon>Eukaryota</taxon>
        <taxon>Metazoa</taxon>
        <taxon>Ecdysozoa</taxon>
        <taxon>Nematoda</taxon>
        <taxon>Chromadorea</taxon>
        <taxon>Rhabditida</taxon>
        <taxon>Tylenchina</taxon>
        <taxon>Panagrolaimomorpha</taxon>
        <taxon>Strongyloidoidea</taxon>
        <taxon>Strongyloididae</taxon>
        <taxon>Strongyloides</taxon>
    </lineage>
</organism>
<dbReference type="GO" id="GO:0003964">
    <property type="term" value="F:RNA-directed DNA polymerase activity"/>
    <property type="evidence" value="ECO:0007669"/>
    <property type="project" value="UniProtKB-KW"/>
</dbReference>
<dbReference type="InterPro" id="IPR043502">
    <property type="entry name" value="DNA/RNA_pol_sf"/>
</dbReference>
<dbReference type="InterPro" id="IPR000477">
    <property type="entry name" value="RT_dom"/>
</dbReference>
<dbReference type="RefSeq" id="XP_024499832.1">
    <property type="nucleotide sequence ID" value="XM_024645561.1"/>
</dbReference>
<evidence type="ECO:0000256" key="2">
    <source>
        <dbReference type="SAM" id="MobiDB-lite"/>
    </source>
</evidence>
<dbReference type="EC" id="2.7.7.49" evidence="1"/>
<dbReference type="WBParaSite" id="SRAE_X000235800.1">
    <property type="protein sequence ID" value="SRAE_X000235800.1"/>
    <property type="gene ID" value="WBGene00267942"/>
</dbReference>
<sequence>MDNGKVDLNKQYRIVVDLRSLNKMCAKVEMPGMRIESLIPLSKEATRFISIDLCQSFHQFELDEVDRIFFDIAYPGMPCLRFKRLPQGFINSPVYMKYLLEKKIPSDLLQLYYDDGIRGTDTDLFAHIRIVEQIFRKLGDCDLKINASKSLLCATKLQVLGFEVSQYGAKPGARARNIMEKYKVLKSSDDIRRFLGFISYYKRFLPKLGILLQPITKLLRKNVVFTWCDECQLNFDKIKNLLLENPRLYTEVKNEPLMVNTDASFEGFGGCLYQMINAEFRPLLYWSATHRHNLRIKSAIYLELQGVIEFFRDNRHRLVGKKIIYWFVDNKSAVNILNNGVTDDERFLSWLSKLPLNIKFFHISGSKNYIADTLSRDIQHTDVNSSEGREGEINSVAAKRNRGKPKKISKELELDDENDEENNLTSNQKLFIQKLHEKGHFCYKKIYHLLDENLVKIKEKWQEKN</sequence>
<dbReference type="InterPro" id="IPR051320">
    <property type="entry name" value="Viral_Replic_Matur_Polypro"/>
</dbReference>
<keyword evidence="4" id="KW-0548">Nucleotidyltransferase</keyword>
<dbReference type="Pfam" id="PF00078">
    <property type="entry name" value="RVT_1"/>
    <property type="match status" value="1"/>
</dbReference>
<name>A0A090MR22_STRRB</name>
<reference evidence="4" key="2">
    <citation type="submission" date="2014-09" db="EMBL/GenBank/DDBJ databases">
        <authorList>
            <person name="Aslett A.Martin."/>
        </authorList>
    </citation>
    <scope>NUCLEOTIDE SEQUENCE</scope>
    <source>
        <strain evidence="4">ED321 Heterogonic</strain>
    </source>
</reference>
<evidence type="ECO:0000256" key="1">
    <source>
        <dbReference type="ARBA" id="ARBA00012493"/>
    </source>
</evidence>
<protein>
    <recommendedName>
        <fullName evidence="1">RNA-directed DNA polymerase</fullName>
        <ecNumber evidence="1">2.7.7.49</ecNumber>
    </recommendedName>
</protein>
<keyword evidence="4" id="KW-0695">RNA-directed DNA polymerase</keyword>
<evidence type="ECO:0000259" key="3">
    <source>
        <dbReference type="PROSITE" id="PS50878"/>
    </source>
</evidence>
<dbReference type="InterPro" id="IPR041577">
    <property type="entry name" value="RT_RNaseH_2"/>
</dbReference>
<gene>
    <name evidence="4 6 7" type="ORF">SRAE_X000235800</name>
</gene>
<evidence type="ECO:0000313" key="6">
    <source>
        <dbReference type="WBParaSite" id="SRAE_X000235800.1"/>
    </source>
</evidence>
<reference evidence="5" key="1">
    <citation type="submission" date="2014-09" db="EMBL/GenBank/DDBJ databases">
        <authorList>
            <person name="Martin A.A."/>
        </authorList>
    </citation>
    <scope>NUCLEOTIDE SEQUENCE</scope>
    <source>
        <strain evidence="5">ED321</strain>
    </source>
</reference>
<dbReference type="PROSITE" id="PS50878">
    <property type="entry name" value="RT_POL"/>
    <property type="match status" value="1"/>
</dbReference>
<dbReference type="WormBase" id="SRAE_X000235800">
    <property type="protein sequence ID" value="SRP06298"/>
    <property type="gene ID" value="WBGene00267942"/>
</dbReference>
<evidence type="ECO:0000313" key="4">
    <source>
        <dbReference type="EMBL" id="CEF60623.1"/>
    </source>
</evidence>
<feature type="domain" description="Reverse transcriptase" evidence="3">
    <location>
        <begin position="1"/>
        <end position="164"/>
    </location>
</feature>